<feature type="domain" description="HEPN" evidence="1">
    <location>
        <begin position="128"/>
        <end position="247"/>
    </location>
</feature>
<organism evidence="2 3">
    <name type="scientific">Olivibacter domesticus</name>
    <name type="common">Pseudosphingobacterium domesticum</name>
    <dbReference type="NCBI Taxonomy" id="407022"/>
    <lineage>
        <taxon>Bacteria</taxon>
        <taxon>Pseudomonadati</taxon>
        <taxon>Bacteroidota</taxon>
        <taxon>Sphingobacteriia</taxon>
        <taxon>Sphingobacteriales</taxon>
        <taxon>Sphingobacteriaceae</taxon>
        <taxon>Olivibacter</taxon>
    </lineage>
</organism>
<dbReference type="RefSeq" id="WP_093326356.1">
    <property type="nucleotide sequence ID" value="NZ_FOAF01000003.1"/>
</dbReference>
<protein>
    <submittedName>
        <fullName evidence="2">HEPN domain-containing protein</fullName>
    </submittedName>
</protein>
<evidence type="ECO:0000259" key="1">
    <source>
        <dbReference type="PROSITE" id="PS50910"/>
    </source>
</evidence>
<proteinExistence type="predicted"/>
<dbReference type="Proteomes" id="UP000199421">
    <property type="component" value="Unassembled WGS sequence"/>
</dbReference>
<dbReference type="STRING" id="407022.SAMN05661044_03213"/>
<keyword evidence="3" id="KW-1185">Reference proteome</keyword>
<dbReference type="Gene3D" id="1.20.120.330">
    <property type="entry name" value="Nucleotidyltransferases domain 2"/>
    <property type="match status" value="1"/>
</dbReference>
<evidence type="ECO:0000313" key="3">
    <source>
        <dbReference type="Proteomes" id="UP000199421"/>
    </source>
</evidence>
<reference evidence="3" key="1">
    <citation type="submission" date="2016-10" db="EMBL/GenBank/DDBJ databases">
        <authorList>
            <person name="Varghese N."/>
            <person name="Submissions S."/>
        </authorList>
    </citation>
    <scope>NUCLEOTIDE SEQUENCE [LARGE SCALE GENOMIC DNA]</scope>
    <source>
        <strain evidence="3">DSM 18733</strain>
    </source>
</reference>
<dbReference type="InterPro" id="IPR007842">
    <property type="entry name" value="HEPN_dom"/>
</dbReference>
<dbReference type="EMBL" id="FOAF01000003">
    <property type="protein sequence ID" value="SEL71461.1"/>
    <property type="molecule type" value="Genomic_DNA"/>
</dbReference>
<name>A0A1H7SFH9_OLID1</name>
<dbReference type="PROSITE" id="PS50910">
    <property type="entry name" value="HEPN"/>
    <property type="match status" value="1"/>
</dbReference>
<dbReference type="SMART" id="SM00748">
    <property type="entry name" value="HEPN"/>
    <property type="match status" value="1"/>
</dbReference>
<dbReference type="SUPFAM" id="SSF81593">
    <property type="entry name" value="Nucleotidyltransferase substrate binding subunit/domain"/>
    <property type="match status" value="1"/>
</dbReference>
<accession>A0A1H7SFH9</accession>
<sequence length="579" mass="66328">MKTLNTQLLVERLTKRMDLHRIFLFSYPFLGEEQLHLLLVVNPVKGLSPKTMAPIVSLCMSDTTEIPFDMILAGEWQNQLKQGSLYYTYASLPQHELFNASKKKSPLLSHKTITGLLELAQLNYEKCKKGSDEFREAVNNFIAKGDYGQATFMLHQFLELRLKGFQATVGINGGKSHNIEHLMKSVKGMAPQLLSIFPYDSPSVELLRLLDQSYVKGKKVETVEITEEEFNVLLEKCELACAAMDGMVAMMVQLITNYREQLPDSVAEDRKDVQAAKTTANTASLQEACEDFSSFPWPERYKQDVNILLDGLYQQHRPEQIIMLNYHTEGFSGSNLFQEEEEEKKQGNKVELYLVLLMKNIGPYRFKAKQQGVASATIIYLNVDYVRQKLGEGDRFVHTLWTKGCLLRKKSTFSPSFTVADVDWKAEYESVKSILGNAIITMENLRDLIEKGGKIACDIGLLLLSDLLQIGVYTYLKCRVGFIPSKLSLLEVFGWTGVTGRQIFDRLTTDVEENMHLLHLSLHPKQIWWQDQLMNEDMISWYFLDKVREYFTLFNDLCHDTLKELKNKAEKEQIDATVI</sequence>
<dbReference type="AlphaFoldDB" id="A0A1H7SFH9"/>
<dbReference type="OrthoDB" id="693624at2"/>
<dbReference type="Pfam" id="PF05168">
    <property type="entry name" value="HEPN"/>
    <property type="match status" value="1"/>
</dbReference>
<gene>
    <name evidence="2" type="ORF">SAMN05661044_03213</name>
</gene>
<evidence type="ECO:0000313" key="2">
    <source>
        <dbReference type="EMBL" id="SEL71461.1"/>
    </source>
</evidence>